<dbReference type="GO" id="GO:1990238">
    <property type="term" value="F:double-stranded DNA endonuclease activity"/>
    <property type="evidence" value="ECO:0007669"/>
    <property type="project" value="TreeGrafter"/>
</dbReference>
<protein>
    <submittedName>
        <fullName evidence="3">ISNCY family transposase</fullName>
    </submittedName>
</protein>
<accession>A0A5U8JC14</accession>
<proteinExistence type="inferred from homology"/>
<feature type="domain" description="Transposase (putative) YhgA-like" evidence="2">
    <location>
        <begin position="9"/>
        <end position="204"/>
    </location>
</feature>
<dbReference type="InterPro" id="IPR006842">
    <property type="entry name" value="Transposase_31"/>
</dbReference>
<evidence type="ECO:0000313" key="3">
    <source>
        <dbReference type="EMBL" id="EBR8435653.1"/>
    </source>
</evidence>
<dbReference type="PANTHER" id="PTHR34611">
    <property type="match status" value="1"/>
</dbReference>
<dbReference type="GO" id="GO:0006310">
    <property type="term" value="P:DNA recombination"/>
    <property type="evidence" value="ECO:0007669"/>
    <property type="project" value="TreeGrafter"/>
</dbReference>
<name>A0A5U8JC14_SALET</name>
<organism evidence="3">
    <name type="scientific">Salmonella enterica subsp. enterica serovar Panama</name>
    <dbReference type="NCBI Taxonomy" id="29472"/>
    <lineage>
        <taxon>Bacteria</taxon>
        <taxon>Pseudomonadati</taxon>
        <taxon>Pseudomonadota</taxon>
        <taxon>Gammaproteobacteria</taxon>
        <taxon>Enterobacterales</taxon>
        <taxon>Enterobacteriaceae</taxon>
        <taxon>Salmonella</taxon>
    </lineage>
</organism>
<dbReference type="NCBIfam" id="TIGR01784">
    <property type="entry name" value="T_den_put_tspse"/>
    <property type="match status" value="1"/>
</dbReference>
<dbReference type="EMBL" id="AAGTPA010000032">
    <property type="protein sequence ID" value="EBR8435653.1"/>
    <property type="molecule type" value="Genomic_DNA"/>
</dbReference>
<sequence>MSENTSATTPHDAFFRSVMSQPEAARDFLTFHLPEELRAVCDLDTLQLASGSFITDDLKPFFSDILWSVQTTGGAGYVFALIEHQSKPDRHIAFRMLRYSIAVMQRHLEAGHRTLPLVIPLLFYAGRRSPYPYSTNWLDDFDKPELAAALYGGDFPLVDITVVPDGEIRQHRRVALLEFLHKNIICRDLMEMADGLSELLVSQLNSGYTTRSQLLAALNYAVHAGDTGDYHLFIRTLAGRLPEHGEVLMTVAQRLRQEGHEEGRMEGRMEGRIEGRMEGEREKALQIAENMLKCGMDRESVMRMTGLSVEDLADILH</sequence>
<dbReference type="Proteomes" id="UP000839597">
    <property type="component" value="Unassembled WGS sequence"/>
</dbReference>
<evidence type="ECO:0000256" key="1">
    <source>
        <dbReference type="ARBA" id="ARBA00009787"/>
    </source>
</evidence>
<evidence type="ECO:0000259" key="2">
    <source>
        <dbReference type="Pfam" id="PF04754"/>
    </source>
</evidence>
<comment type="caution">
    <text evidence="3">The sequence shown here is derived from an EMBL/GenBank/DDBJ whole genome shotgun (WGS) entry which is preliminary data.</text>
</comment>
<dbReference type="InterPro" id="IPR051699">
    <property type="entry name" value="Rpn/YhgA-like_nuclease"/>
</dbReference>
<dbReference type="PANTHER" id="PTHR34611:SF2">
    <property type="entry name" value="INACTIVE RECOMBINATION-PROMOTING NUCLEASE-LIKE PROTEIN RPNE-RELATED"/>
    <property type="match status" value="1"/>
</dbReference>
<reference evidence="3" key="1">
    <citation type="submission" date="2018-06" db="EMBL/GenBank/DDBJ databases">
        <authorList>
            <person name="Ashton P.M."/>
            <person name="Dallman T."/>
            <person name="Nair S."/>
            <person name="De Pinna E."/>
            <person name="Peters T."/>
            <person name="Grant K."/>
        </authorList>
    </citation>
    <scope>NUCLEOTIDE SEQUENCE [LARGE SCALE GENOMIC DNA]</scope>
    <source>
        <strain evidence="3">449454</strain>
    </source>
</reference>
<dbReference type="Pfam" id="PF04754">
    <property type="entry name" value="Transposase_31"/>
    <property type="match status" value="1"/>
</dbReference>
<dbReference type="AlphaFoldDB" id="A0A5U8JC14"/>
<comment type="similarity">
    <text evidence="1">Belongs to the Rpn/YhgA-like nuclease family.</text>
</comment>
<gene>
    <name evidence="3" type="ORF">DOI44_22045</name>
</gene>
<dbReference type="InterPro" id="IPR010106">
    <property type="entry name" value="RpnA"/>
</dbReference>